<dbReference type="AlphaFoldDB" id="A0A517N2Q0"/>
<feature type="region of interest" description="Disordered" evidence="1">
    <location>
        <begin position="60"/>
        <end position="127"/>
    </location>
</feature>
<feature type="signal peptide" evidence="2">
    <location>
        <begin position="1"/>
        <end position="27"/>
    </location>
</feature>
<dbReference type="KEGG" id="amob:HG15A2_47580"/>
<gene>
    <name evidence="3" type="ORF">HG15A2_47580</name>
</gene>
<feature type="compositionally biased region" description="Low complexity" evidence="1">
    <location>
        <begin position="62"/>
        <end position="73"/>
    </location>
</feature>
<reference evidence="3 4" key="1">
    <citation type="submission" date="2019-02" db="EMBL/GenBank/DDBJ databases">
        <title>Deep-cultivation of Planctomycetes and their phenomic and genomic characterization uncovers novel biology.</title>
        <authorList>
            <person name="Wiegand S."/>
            <person name="Jogler M."/>
            <person name="Boedeker C."/>
            <person name="Pinto D."/>
            <person name="Vollmers J."/>
            <person name="Rivas-Marin E."/>
            <person name="Kohn T."/>
            <person name="Peeters S.H."/>
            <person name="Heuer A."/>
            <person name="Rast P."/>
            <person name="Oberbeckmann S."/>
            <person name="Bunk B."/>
            <person name="Jeske O."/>
            <person name="Meyerdierks A."/>
            <person name="Storesund J.E."/>
            <person name="Kallscheuer N."/>
            <person name="Luecker S."/>
            <person name="Lage O.M."/>
            <person name="Pohl T."/>
            <person name="Merkel B.J."/>
            <person name="Hornburger P."/>
            <person name="Mueller R.-W."/>
            <person name="Bruemmer F."/>
            <person name="Labrenz M."/>
            <person name="Spormann A.M."/>
            <person name="Op den Camp H."/>
            <person name="Overmann J."/>
            <person name="Amann R."/>
            <person name="Jetten M.S.M."/>
            <person name="Mascher T."/>
            <person name="Medema M.H."/>
            <person name="Devos D.P."/>
            <person name="Kaster A.-K."/>
            <person name="Ovreas L."/>
            <person name="Rohde M."/>
            <person name="Galperin M.Y."/>
            <person name="Jogler C."/>
        </authorList>
    </citation>
    <scope>NUCLEOTIDE SEQUENCE [LARGE SCALE GENOMIC DNA]</scope>
    <source>
        <strain evidence="3 4">HG15A2</strain>
    </source>
</reference>
<evidence type="ECO:0000313" key="3">
    <source>
        <dbReference type="EMBL" id="QDT01416.1"/>
    </source>
</evidence>
<dbReference type="Proteomes" id="UP000319852">
    <property type="component" value="Chromosome"/>
</dbReference>
<sequence precursor="true">MQRNLFAPVLSGVALLGLLAADSLTWAAHPETPCACAADGNCRPKRDTWGVWHTHWRPWPGDPAAVPPTTADPQYSEDEEAGLKGIERPIPSKEDKAGPEKQEREEDDATVEALGDPLSPEGGGAEALPELEPLGLRSPAAEGSFPRIPKSALGLRNPAFQNRANPIYGSAPQPLPNVSSQLANPAARFTPLEKQIKDDGVRPASHLSPVQQTQPNGENAPPSLPTSLRRVAHLTGLLKPLPPVTPPQNVPASRLRIRTDNAVMPTSANAVSTDNGGIRIINPASAYAAEPGKGGLQQAIYFEGSEE</sequence>
<dbReference type="EMBL" id="CP036263">
    <property type="protein sequence ID" value="QDT01416.1"/>
    <property type="molecule type" value="Genomic_DNA"/>
</dbReference>
<dbReference type="RefSeq" id="WP_145063593.1">
    <property type="nucleotide sequence ID" value="NZ_CP036263.1"/>
</dbReference>
<dbReference type="OrthoDB" id="292768at2"/>
<evidence type="ECO:0000256" key="2">
    <source>
        <dbReference type="SAM" id="SignalP"/>
    </source>
</evidence>
<evidence type="ECO:0000313" key="4">
    <source>
        <dbReference type="Proteomes" id="UP000319852"/>
    </source>
</evidence>
<keyword evidence="4" id="KW-1185">Reference proteome</keyword>
<proteinExistence type="predicted"/>
<feature type="chain" id="PRO_5021799476" evidence="2">
    <location>
        <begin position="28"/>
        <end position="307"/>
    </location>
</feature>
<feature type="region of interest" description="Disordered" evidence="1">
    <location>
        <begin position="199"/>
        <end position="223"/>
    </location>
</feature>
<feature type="compositionally biased region" description="Polar residues" evidence="1">
    <location>
        <begin position="208"/>
        <end position="217"/>
    </location>
</feature>
<feature type="compositionally biased region" description="Basic and acidic residues" evidence="1">
    <location>
        <begin position="81"/>
        <end position="104"/>
    </location>
</feature>
<organism evidence="3 4">
    <name type="scientific">Adhaeretor mobilis</name>
    <dbReference type="NCBI Taxonomy" id="1930276"/>
    <lineage>
        <taxon>Bacteria</taxon>
        <taxon>Pseudomonadati</taxon>
        <taxon>Planctomycetota</taxon>
        <taxon>Planctomycetia</taxon>
        <taxon>Pirellulales</taxon>
        <taxon>Lacipirellulaceae</taxon>
        <taxon>Adhaeretor</taxon>
    </lineage>
</organism>
<protein>
    <submittedName>
        <fullName evidence="3">Uncharacterized protein</fullName>
    </submittedName>
</protein>
<name>A0A517N2Q0_9BACT</name>
<evidence type="ECO:0000256" key="1">
    <source>
        <dbReference type="SAM" id="MobiDB-lite"/>
    </source>
</evidence>
<accession>A0A517N2Q0</accession>
<keyword evidence="2" id="KW-0732">Signal</keyword>